<dbReference type="PROSITE" id="PS51642">
    <property type="entry name" value="HEMOPEXIN_2"/>
    <property type="match status" value="3"/>
</dbReference>
<protein>
    <recommendedName>
        <fullName evidence="3">N-acetylmuramoyl-L-alanine amidase domain-containing protein</fullName>
    </recommendedName>
</protein>
<dbReference type="Proteomes" id="UP000197468">
    <property type="component" value="Unassembled WGS sequence"/>
</dbReference>
<dbReference type="AlphaFoldDB" id="A0A246JE87"/>
<keyword evidence="1" id="KW-0677">Repeat</keyword>
<evidence type="ECO:0000256" key="2">
    <source>
        <dbReference type="SAM" id="MobiDB-lite"/>
    </source>
</evidence>
<dbReference type="OrthoDB" id="1956004at2"/>
<dbReference type="SMART" id="SM00120">
    <property type="entry name" value="HX"/>
    <property type="match status" value="4"/>
</dbReference>
<dbReference type="SUPFAM" id="SSF55846">
    <property type="entry name" value="N-acetylmuramoyl-L-alanine amidase-like"/>
    <property type="match status" value="1"/>
</dbReference>
<dbReference type="InterPro" id="IPR000585">
    <property type="entry name" value="Hemopexin-like_dom"/>
</dbReference>
<dbReference type="InterPro" id="IPR036375">
    <property type="entry name" value="Hemopexin-like_dom_sf"/>
</dbReference>
<feature type="region of interest" description="Disordered" evidence="2">
    <location>
        <begin position="1"/>
        <end position="21"/>
    </location>
</feature>
<comment type="caution">
    <text evidence="4">The sequence shown here is derived from an EMBL/GenBank/DDBJ whole genome shotgun (WGS) entry which is preliminary data.</text>
</comment>
<dbReference type="InterPro" id="IPR018487">
    <property type="entry name" value="Hemopexin-like_repeat"/>
</dbReference>
<dbReference type="EMBL" id="NIOF01000004">
    <property type="protein sequence ID" value="OWQ90894.1"/>
    <property type="molecule type" value="Genomic_DNA"/>
</dbReference>
<dbReference type="GO" id="GO:0008745">
    <property type="term" value="F:N-acetylmuramoyl-L-alanine amidase activity"/>
    <property type="evidence" value="ECO:0007669"/>
    <property type="project" value="InterPro"/>
</dbReference>
<gene>
    <name evidence="4" type="ORF">CDN99_12090</name>
</gene>
<evidence type="ECO:0000313" key="5">
    <source>
        <dbReference type="Proteomes" id="UP000197468"/>
    </source>
</evidence>
<dbReference type="InterPro" id="IPR002502">
    <property type="entry name" value="Amidase_domain"/>
</dbReference>
<dbReference type="CDD" id="cd00094">
    <property type="entry name" value="HX"/>
    <property type="match status" value="1"/>
</dbReference>
<keyword evidence="5" id="KW-1185">Reference proteome</keyword>
<evidence type="ECO:0000313" key="4">
    <source>
        <dbReference type="EMBL" id="OWQ90894.1"/>
    </source>
</evidence>
<dbReference type="SUPFAM" id="SSF50923">
    <property type="entry name" value="Hemopexin-like domain"/>
    <property type="match status" value="1"/>
</dbReference>
<evidence type="ECO:0000256" key="1">
    <source>
        <dbReference type="ARBA" id="ARBA00022737"/>
    </source>
</evidence>
<sequence>MSHVIESRARPSAPSSVVGQPLSAESAPPPILGSACAYFFKGGNYVRYNLLSDTVDVGAVPVATFWPRLPPFFQQKVDAVLNWGNGKVYFFRDGRYLRYNLTTDRPDFDDASIAINWPTLPPAFQSKIDAAVNWGNGIAYFFRRDQYVRYNIAADRVEFGPVTIASAWTALPAEFQRDLDAVVHWGNDRAYFFKGNRYLRYDTTSDTVDVGPTEIAVNWTALPTAFQSNLESAVNWTQPCNLARLMESAGLSVIEVPGWETNGRPGDFAPEGIVIHHTAGNGPGDLNTVINGRTGLSGPLANFYVARNADIHIVSAGKANHAGGGAQRVLDELRRGIAPSDTALRRGLRDGPVGNGVFYGFENENLGNGQAWPPAQLDTMARACAALCQRHCWSASRIISHAEWTRRKPDPRGIDMAAFRQQVTSFF</sequence>
<dbReference type="RefSeq" id="WP_088385100.1">
    <property type="nucleotide sequence ID" value="NZ_NIOF01000004.1"/>
</dbReference>
<dbReference type="Gene3D" id="2.110.10.10">
    <property type="entry name" value="Hemopexin-like domain"/>
    <property type="match status" value="2"/>
</dbReference>
<dbReference type="CDD" id="cd06583">
    <property type="entry name" value="PGRP"/>
    <property type="match status" value="1"/>
</dbReference>
<reference evidence="4 5" key="1">
    <citation type="journal article" date="2008" name="Int. J. Syst. Evol. Microbiol.">
        <title>Description of Roseateles aquatilis sp. nov. and Roseateles terrae sp. nov., in the class Betaproteobacteria, and emended description of the genus Roseateles.</title>
        <authorList>
            <person name="Gomila M."/>
            <person name="Bowien B."/>
            <person name="Falsen E."/>
            <person name="Moore E.R."/>
            <person name="Lalucat J."/>
        </authorList>
    </citation>
    <scope>NUCLEOTIDE SEQUENCE [LARGE SCALE GENOMIC DNA]</scope>
    <source>
        <strain evidence="4 5">CCUG 48205</strain>
    </source>
</reference>
<accession>A0A246JE87</accession>
<dbReference type="GO" id="GO:0009253">
    <property type="term" value="P:peptidoglycan catabolic process"/>
    <property type="evidence" value="ECO:0007669"/>
    <property type="project" value="InterPro"/>
</dbReference>
<evidence type="ECO:0000259" key="3">
    <source>
        <dbReference type="SMART" id="SM00644"/>
    </source>
</evidence>
<dbReference type="InterPro" id="IPR036505">
    <property type="entry name" value="Amidase/PGRP_sf"/>
</dbReference>
<dbReference type="SMART" id="SM00644">
    <property type="entry name" value="Ami_2"/>
    <property type="match status" value="1"/>
</dbReference>
<organism evidence="4 5">
    <name type="scientific">Roseateles aquatilis</name>
    <dbReference type="NCBI Taxonomy" id="431061"/>
    <lineage>
        <taxon>Bacteria</taxon>
        <taxon>Pseudomonadati</taxon>
        <taxon>Pseudomonadota</taxon>
        <taxon>Betaproteobacteria</taxon>
        <taxon>Burkholderiales</taxon>
        <taxon>Sphaerotilaceae</taxon>
        <taxon>Roseateles</taxon>
    </lineage>
</organism>
<feature type="domain" description="N-acetylmuramoyl-L-alanine amidase" evidence="3">
    <location>
        <begin position="258"/>
        <end position="412"/>
    </location>
</feature>
<dbReference type="Pfam" id="PF01510">
    <property type="entry name" value="Amidase_2"/>
    <property type="match status" value="1"/>
</dbReference>
<proteinExistence type="predicted"/>
<name>A0A246JE87_9BURK</name>
<dbReference type="Gene3D" id="3.40.80.10">
    <property type="entry name" value="Peptidoglycan recognition protein-like"/>
    <property type="match status" value="1"/>
</dbReference>
<dbReference type="Pfam" id="PF00045">
    <property type="entry name" value="Hemopexin"/>
    <property type="match status" value="2"/>
</dbReference>